<evidence type="ECO:0000256" key="12">
    <source>
        <dbReference type="ARBA" id="ARBA00023080"/>
    </source>
</evidence>
<dbReference type="EC" id="2.7.4.6" evidence="3 13"/>
<feature type="binding site" evidence="13 14">
    <location>
        <position position="9"/>
    </location>
    <ligand>
        <name>ATP</name>
        <dbReference type="ChEBI" id="CHEBI:30616"/>
    </ligand>
</feature>
<reference evidence="18" key="1">
    <citation type="submission" date="2021-01" db="EMBL/GenBank/DDBJ databases">
        <title>Description of Breznakiella homolactica.</title>
        <authorList>
            <person name="Song Y."/>
            <person name="Brune A."/>
        </authorList>
    </citation>
    <scope>NUCLEOTIDE SEQUENCE</scope>
    <source>
        <strain evidence="18">RmG30</strain>
    </source>
</reference>
<evidence type="ECO:0000313" key="18">
    <source>
        <dbReference type="EMBL" id="QQO10403.1"/>
    </source>
</evidence>
<evidence type="ECO:0000256" key="11">
    <source>
        <dbReference type="ARBA" id="ARBA00022842"/>
    </source>
</evidence>
<evidence type="ECO:0000256" key="1">
    <source>
        <dbReference type="ARBA" id="ARBA00001946"/>
    </source>
</evidence>
<comment type="similarity">
    <text evidence="2 13 14 15">Belongs to the NDK family.</text>
</comment>
<comment type="catalytic activity">
    <reaction evidence="13 16">
        <text>a 2'-deoxyribonucleoside 5'-diphosphate + ATP = a 2'-deoxyribonucleoside 5'-triphosphate + ADP</text>
        <dbReference type="Rhea" id="RHEA:44640"/>
        <dbReference type="ChEBI" id="CHEBI:30616"/>
        <dbReference type="ChEBI" id="CHEBI:61560"/>
        <dbReference type="ChEBI" id="CHEBI:73316"/>
        <dbReference type="ChEBI" id="CHEBI:456216"/>
        <dbReference type="EC" id="2.7.4.6"/>
    </reaction>
</comment>
<keyword evidence="5 13" id="KW-0597">Phosphoprotein</keyword>
<keyword evidence="12 13" id="KW-0546">Nucleotide metabolism</keyword>
<comment type="cofactor">
    <cofactor evidence="1 13">
        <name>Mg(2+)</name>
        <dbReference type="ChEBI" id="CHEBI:18420"/>
    </cofactor>
</comment>
<keyword evidence="7 13" id="KW-0479">Metal-binding</keyword>
<dbReference type="PROSITE" id="PS51374">
    <property type="entry name" value="NDPK_LIKE"/>
    <property type="match status" value="1"/>
</dbReference>
<feature type="active site" description="Pros-phosphohistidine intermediate" evidence="13 14">
    <location>
        <position position="115"/>
    </location>
</feature>
<dbReference type="GO" id="GO:0046872">
    <property type="term" value="F:metal ion binding"/>
    <property type="evidence" value="ECO:0007669"/>
    <property type="project" value="UniProtKB-KW"/>
</dbReference>
<name>A0A7T7XQ45_9SPIR</name>
<dbReference type="GO" id="GO:0006241">
    <property type="term" value="P:CTP biosynthetic process"/>
    <property type="evidence" value="ECO:0007669"/>
    <property type="project" value="UniProtKB-UniRule"/>
</dbReference>
<sequence>MEKTFTMLKPGVLQRRIAGEVIHRFERKGLKLIALKLLQMDKAMVETHYAEHKGKDFYGKLVEYTLSGPVVAMVWEGEEAITMVRRLVGPTDIDVSLPGTIRGDYAYRTRLNIVHASDSPASAEREIALFFKPEELIDWKDGNGHWF</sequence>
<evidence type="ECO:0000256" key="16">
    <source>
        <dbReference type="RuleBase" id="RU004013"/>
    </source>
</evidence>
<keyword evidence="9 13" id="KW-0418">Kinase</keyword>
<dbReference type="GO" id="GO:0006183">
    <property type="term" value="P:GTP biosynthetic process"/>
    <property type="evidence" value="ECO:0007669"/>
    <property type="project" value="UniProtKB-UniRule"/>
</dbReference>
<evidence type="ECO:0000256" key="9">
    <source>
        <dbReference type="ARBA" id="ARBA00022777"/>
    </source>
</evidence>
<dbReference type="CDD" id="cd04413">
    <property type="entry name" value="NDPk_I"/>
    <property type="match status" value="1"/>
</dbReference>
<feature type="binding site" evidence="13 14">
    <location>
        <position position="85"/>
    </location>
    <ligand>
        <name>ATP</name>
        <dbReference type="ChEBI" id="CHEBI:30616"/>
    </ligand>
</feature>
<evidence type="ECO:0000256" key="7">
    <source>
        <dbReference type="ARBA" id="ARBA00022723"/>
    </source>
</evidence>
<feature type="binding site" evidence="13 14">
    <location>
        <position position="102"/>
    </location>
    <ligand>
        <name>ATP</name>
        <dbReference type="ChEBI" id="CHEBI:30616"/>
    </ligand>
</feature>
<protein>
    <recommendedName>
        <fullName evidence="4 13">Nucleoside diphosphate kinase</fullName>
        <shortName evidence="13">NDK</shortName>
        <shortName evidence="13">NDP kinase</shortName>
        <ecNumber evidence="3 13">2.7.4.6</ecNumber>
    </recommendedName>
    <alternativeName>
        <fullName evidence="13">Nucleoside-2-P kinase</fullName>
    </alternativeName>
</protein>
<dbReference type="HAMAP" id="MF_00451">
    <property type="entry name" value="NDP_kinase"/>
    <property type="match status" value="1"/>
</dbReference>
<evidence type="ECO:0000256" key="10">
    <source>
        <dbReference type="ARBA" id="ARBA00022840"/>
    </source>
</evidence>
<feature type="domain" description="Nucleoside diphosphate kinase-like" evidence="17">
    <location>
        <begin position="1"/>
        <end position="138"/>
    </location>
</feature>
<evidence type="ECO:0000256" key="4">
    <source>
        <dbReference type="ARBA" id="ARBA00017632"/>
    </source>
</evidence>
<keyword evidence="6 13" id="KW-0808">Transferase</keyword>
<evidence type="ECO:0000256" key="6">
    <source>
        <dbReference type="ARBA" id="ARBA00022679"/>
    </source>
</evidence>
<keyword evidence="13" id="KW-0963">Cytoplasm</keyword>
<evidence type="ECO:0000256" key="13">
    <source>
        <dbReference type="HAMAP-Rule" id="MF_00451"/>
    </source>
</evidence>
<feature type="binding site" evidence="13 14">
    <location>
        <position position="112"/>
    </location>
    <ligand>
        <name>ATP</name>
        <dbReference type="ChEBI" id="CHEBI:30616"/>
    </ligand>
</feature>
<evidence type="ECO:0000256" key="14">
    <source>
        <dbReference type="PROSITE-ProRule" id="PRU00706"/>
    </source>
</evidence>
<dbReference type="InterPro" id="IPR001564">
    <property type="entry name" value="Nucleoside_diP_kinase"/>
</dbReference>
<dbReference type="GO" id="GO:0005737">
    <property type="term" value="C:cytoplasm"/>
    <property type="evidence" value="ECO:0007669"/>
    <property type="project" value="UniProtKB-SubCell"/>
</dbReference>
<comment type="subcellular location">
    <subcellularLocation>
        <location evidence="13">Cytoplasm</location>
    </subcellularLocation>
</comment>
<dbReference type="PROSITE" id="PS00469">
    <property type="entry name" value="NDPK"/>
    <property type="match status" value="1"/>
</dbReference>
<evidence type="ECO:0000259" key="17">
    <source>
        <dbReference type="SMART" id="SM00562"/>
    </source>
</evidence>
<keyword evidence="8 13" id="KW-0547">Nucleotide-binding</keyword>
<evidence type="ECO:0000256" key="8">
    <source>
        <dbReference type="ARBA" id="ARBA00022741"/>
    </source>
</evidence>
<dbReference type="InterPro" id="IPR034907">
    <property type="entry name" value="NDK-like_dom"/>
</dbReference>
<feature type="binding site" evidence="13 14">
    <location>
        <position position="57"/>
    </location>
    <ligand>
        <name>ATP</name>
        <dbReference type="ChEBI" id="CHEBI:30616"/>
    </ligand>
</feature>
<dbReference type="Gene3D" id="3.30.70.141">
    <property type="entry name" value="Nucleoside diphosphate kinase-like domain"/>
    <property type="match status" value="1"/>
</dbReference>
<dbReference type="InterPro" id="IPR036850">
    <property type="entry name" value="NDK-like_dom_sf"/>
</dbReference>
<evidence type="ECO:0000256" key="2">
    <source>
        <dbReference type="ARBA" id="ARBA00008142"/>
    </source>
</evidence>
<dbReference type="FunFam" id="3.30.70.141:FF:000003">
    <property type="entry name" value="Nucleoside diphosphate kinase"/>
    <property type="match status" value="1"/>
</dbReference>
<keyword evidence="19" id="KW-1185">Reference proteome</keyword>
<dbReference type="PANTHER" id="PTHR11349">
    <property type="entry name" value="NUCLEOSIDE DIPHOSPHATE KINASE"/>
    <property type="match status" value="1"/>
</dbReference>
<dbReference type="KEGG" id="bhc:JFL75_05645"/>
<comment type="catalytic activity">
    <reaction evidence="13">
        <text>a ribonucleoside 5'-diphosphate + ATP = a ribonucleoside 5'-triphosphate + ADP</text>
        <dbReference type="Rhea" id="RHEA:18113"/>
        <dbReference type="ChEBI" id="CHEBI:30616"/>
        <dbReference type="ChEBI" id="CHEBI:57930"/>
        <dbReference type="ChEBI" id="CHEBI:61557"/>
        <dbReference type="ChEBI" id="CHEBI:456216"/>
        <dbReference type="EC" id="2.7.4.6"/>
    </reaction>
</comment>
<evidence type="ECO:0000256" key="3">
    <source>
        <dbReference type="ARBA" id="ARBA00012966"/>
    </source>
</evidence>
<dbReference type="EMBL" id="CP067089">
    <property type="protein sequence ID" value="QQO10403.1"/>
    <property type="molecule type" value="Genomic_DNA"/>
</dbReference>
<dbReference type="Pfam" id="PF00334">
    <property type="entry name" value="NDK"/>
    <property type="match status" value="1"/>
</dbReference>
<dbReference type="GO" id="GO:0005524">
    <property type="term" value="F:ATP binding"/>
    <property type="evidence" value="ECO:0007669"/>
    <property type="project" value="UniProtKB-UniRule"/>
</dbReference>
<accession>A0A7T7XQ45</accession>
<dbReference type="Proteomes" id="UP000595917">
    <property type="component" value="Chromosome"/>
</dbReference>
<dbReference type="SMART" id="SM00562">
    <property type="entry name" value="NDK"/>
    <property type="match status" value="1"/>
</dbReference>
<dbReference type="InterPro" id="IPR023005">
    <property type="entry name" value="Nucleoside_diP_kinase_AS"/>
</dbReference>
<dbReference type="AlphaFoldDB" id="A0A7T7XQ45"/>
<dbReference type="GO" id="GO:0004550">
    <property type="term" value="F:nucleoside diphosphate kinase activity"/>
    <property type="evidence" value="ECO:0007669"/>
    <property type="project" value="UniProtKB-UniRule"/>
</dbReference>
<dbReference type="PRINTS" id="PR01243">
    <property type="entry name" value="NUCDPKINASE"/>
</dbReference>
<organism evidence="18 19">
    <name type="scientific">Breznakiella homolactica</name>
    <dbReference type="NCBI Taxonomy" id="2798577"/>
    <lineage>
        <taxon>Bacteria</taxon>
        <taxon>Pseudomonadati</taxon>
        <taxon>Spirochaetota</taxon>
        <taxon>Spirochaetia</taxon>
        <taxon>Spirochaetales</taxon>
        <taxon>Breznakiellaceae</taxon>
        <taxon>Breznakiella</taxon>
    </lineage>
</organism>
<feature type="binding site" evidence="13 14">
    <location>
        <position position="91"/>
    </location>
    <ligand>
        <name>ATP</name>
        <dbReference type="ChEBI" id="CHEBI:30616"/>
    </ligand>
</feature>
<evidence type="ECO:0000313" key="19">
    <source>
        <dbReference type="Proteomes" id="UP000595917"/>
    </source>
</evidence>
<dbReference type="NCBIfam" id="NF001908">
    <property type="entry name" value="PRK00668.1"/>
    <property type="match status" value="1"/>
</dbReference>
<dbReference type="SUPFAM" id="SSF54919">
    <property type="entry name" value="Nucleoside diphosphate kinase, NDK"/>
    <property type="match status" value="1"/>
</dbReference>
<dbReference type="RefSeq" id="WP_215627707.1">
    <property type="nucleotide sequence ID" value="NZ_CP067089.2"/>
</dbReference>
<evidence type="ECO:0000256" key="5">
    <source>
        <dbReference type="ARBA" id="ARBA00022553"/>
    </source>
</evidence>
<evidence type="ECO:0000256" key="15">
    <source>
        <dbReference type="RuleBase" id="RU004011"/>
    </source>
</evidence>
<comment type="subunit">
    <text evidence="13">Homotetramer.</text>
</comment>
<gene>
    <name evidence="13 18" type="primary">ndk</name>
    <name evidence="18" type="ORF">JFL75_05645</name>
</gene>
<keyword evidence="10 13" id="KW-0067">ATP-binding</keyword>
<dbReference type="GO" id="GO:0006228">
    <property type="term" value="P:UTP biosynthetic process"/>
    <property type="evidence" value="ECO:0007669"/>
    <property type="project" value="UniProtKB-UniRule"/>
</dbReference>
<keyword evidence="11 13" id="KW-0460">Magnesium</keyword>
<proteinExistence type="inferred from homology"/>
<comment type="function">
    <text evidence="13">Major role in the synthesis of nucleoside triphosphates other than ATP. The ATP gamma phosphate is transferred to the NDP beta phosphate via a ping-pong mechanism, using a phosphorylated active-site intermediate.</text>
</comment>